<comment type="caution">
    <text evidence="1">The sequence shown here is derived from an EMBL/GenBank/DDBJ whole genome shotgun (WGS) entry which is preliminary data.</text>
</comment>
<evidence type="ECO:0000313" key="2">
    <source>
        <dbReference type="Proteomes" id="UP000014137"/>
    </source>
</evidence>
<protein>
    <submittedName>
        <fullName evidence="1">Uncharacterized protein</fullName>
    </submittedName>
</protein>
<dbReference type="AlphaFoldDB" id="M2QDF3"/>
<dbReference type="EMBL" id="ANMG01000055">
    <property type="protein sequence ID" value="EMD24781.1"/>
    <property type="molecule type" value="Genomic_DNA"/>
</dbReference>
<sequence length="38" mass="4375">MFKRNGAQVPLEHRGFRVWDTSADLARRTTSTFAKAHD</sequence>
<gene>
    <name evidence="1" type="ORF">C791_5801</name>
</gene>
<evidence type="ECO:0000313" key="1">
    <source>
        <dbReference type="EMBL" id="EMD24781.1"/>
    </source>
</evidence>
<accession>M2QDF3</accession>
<dbReference type="Proteomes" id="UP000014137">
    <property type="component" value="Unassembled WGS sequence"/>
</dbReference>
<organism evidence="1 2">
    <name type="scientific">Amycolatopsis azurea DSM 43854</name>
    <dbReference type="NCBI Taxonomy" id="1238180"/>
    <lineage>
        <taxon>Bacteria</taxon>
        <taxon>Bacillati</taxon>
        <taxon>Actinomycetota</taxon>
        <taxon>Actinomycetes</taxon>
        <taxon>Pseudonocardiales</taxon>
        <taxon>Pseudonocardiaceae</taxon>
        <taxon>Amycolatopsis</taxon>
    </lineage>
</organism>
<reference evidence="1 2" key="1">
    <citation type="submission" date="2012-10" db="EMBL/GenBank/DDBJ databases">
        <title>Genome assembly of Amycolatopsis azurea DSM 43854.</title>
        <authorList>
            <person name="Khatri I."/>
            <person name="Kaur I."/>
            <person name="Subramanian S."/>
            <person name="Mayilraj S."/>
        </authorList>
    </citation>
    <scope>NUCLEOTIDE SEQUENCE [LARGE SCALE GENOMIC DNA]</scope>
    <source>
        <strain evidence="1 2">DSM 43854</strain>
    </source>
</reference>
<proteinExistence type="predicted"/>
<name>M2QDF3_9PSEU</name>
<dbReference type="PATRIC" id="fig|1238180.3.peg.5717"/>